<protein>
    <recommendedName>
        <fullName evidence="3">Protein PRD1</fullName>
    </recommendedName>
</protein>
<name>A0AAD3Y7E2_NEPGR</name>
<dbReference type="EMBL" id="BSYO01000036">
    <property type="protein sequence ID" value="GMH29446.1"/>
    <property type="molecule type" value="Genomic_DNA"/>
</dbReference>
<dbReference type="InterPro" id="IPR044968">
    <property type="entry name" value="PRD1"/>
</dbReference>
<dbReference type="Proteomes" id="UP001279734">
    <property type="component" value="Unassembled WGS sequence"/>
</dbReference>
<evidence type="ECO:0000313" key="2">
    <source>
        <dbReference type="Proteomes" id="UP001279734"/>
    </source>
</evidence>
<keyword evidence="2" id="KW-1185">Reference proteome</keyword>
<reference evidence="1" key="1">
    <citation type="submission" date="2023-05" db="EMBL/GenBank/DDBJ databases">
        <title>Nepenthes gracilis genome sequencing.</title>
        <authorList>
            <person name="Fukushima K."/>
        </authorList>
    </citation>
    <scope>NUCLEOTIDE SEQUENCE</scope>
    <source>
        <strain evidence="1">SING2019-196</strain>
    </source>
</reference>
<dbReference type="InterPro" id="IPR011989">
    <property type="entry name" value="ARM-like"/>
</dbReference>
<accession>A0AAD3Y7E2</accession>
<dbReference type="Gene3D" id="1.25.10.10">
    <property type="entry name" value="Leucine-rich Repeat Variant"/>
    <property type="match status" value="1"/>
</dbReference>
<sequence length="1281" mass="142947">MYYYPDSHFEDFSQNSSPELSDPSLSCAQGHRPSLILQTQEGGCICLLCFSNLISNPSSPTFQVSYALSQLSHAICQPDFLQNLLTFHVHIIMSPLVQCLSSFDDEPIAVQIIDLIFELCNTAGDSSVFGEFVARIADQLSTSALAWNRRQVYVLHCLGMLLNCEMTNLYAYIKDENSLINNLVNGLQLPSEEIQGEILFVLFKISILQCASEDDEGADLWLTYCPKLLHLSLEVLLKTQSDDVRLNCIALLKVLAQRGFLDKALSSDFSMMGTCEADNFIQITHDGKYGPSLSLLLAEAIKGPLLSSDSRVQIATLDFIFHCLSWEGFSSKHVQVFVEENIVDYIFEVLRLSGTNDQVVSSCILVLHLFSMAGQIFKQKLAIGFTTLVSVLSHVAEVPFHPVQTEVLKLILNGVSNFPGIVSTKQMEEISCVLTAMLRSYINGEMGMLSEAFMSACSIFVALMKFPFSTGTLNLLMSIQEASRYAVLGSLSAYDKDPSQLFHSLYLLRESCAFSHETNSINSSSGMQPSNWVIELCQNHILPWFMMAIKEMEEESILGVLETFHFILAESCDTLGIEFARILLSLSWFHLSFGWLSLYPTEKMKWRVYLIFSSIVDCHLGNGCGQPIRDAASSLPTDPIDMLFLLGQKSVHNQEQFSCQTAVLQILYISSLYNEMIADKKFVLASLEQYIIVNGGDLLYGSSDSLTTIQLMNLYGLYRGLAKQSYQISYSPEAEKIFFQLVVEKDLDLFSVKIHPTSLKWLFQQERIIKPLSCQILQFCRKSSTVKTQNINDRNHCQYINAKDIAELVAVGDNLMAKLLVILLKQFLEEEIQMDDVVLVLNLMSSIICIVPSASDQLYMNDLGSAVQKSCHNLIYSSPQNRILTIRFIFIFLISVQPETLSDDEAWLAVTMTLLDSFILAVAETGWTNESLLLSGVLSMILHHSTHKALGIASIYQPEATNDGKPLVFLLLLNCYYLRSLQAVLPGSVDWQNFLSPSDMIPTFPSMGILCQDFCRLIHSGPPLVKLIASYCLLELFARITNQRNGQQKGIKCTVVFLRTIVAVLEGLVFHSDVRVAMNCGLCLSTILSWEVPGLHKTGFIGTNSWCKVIVEELANSLVAPCSFSQSFMIHHKAAVHIAAALLKLTDVPGWMRSVFDDSCISAIIQNLSPNSVSAEVVLLFRELLHSGFLKSDQITSLSHVFLACRKRIYVDDCRDERTGQQTRKVISLSCDLRDVCEFLIHLVLSESSLGVNSSKTQVANGILSAEVELFLKSLTEDMDV</sequence>
<dbReference type="PANTHER" id="PTHR36379:SF1">
    <property type="entry name" value="PUTATIVE RECOMBINATION INITIATION DEFECT 1-RELATED"/>
    <property type="match status" value="1"/>
</dbReference>
<dbReference type="InterPro" id="IPR016024">
    <property type="entry name" value="ARM-type_fold"/>
</dbReference>
<proteinExistence type="predicted"/>
<dbReference type="GO" id="GO:0042138">
    <property type="term" value="P:meiotic DNA double-strand break formation"/>
    <property type="evidence" value="ECO:0007669"/>
    <property type="project" value="InterPro"/>
</dbReference>
<organism evidence="1 2">
    <name type="scientific">Nepenthes gracilis</name>
    <name type="common">Slender pitcher plant</name>
    <dbReference type="NCBI Taxonomy" id="150966"/>
    <lineage>
        <taxon>Eukaryota</taxon>
        <taxon>Viridiplantae</taxon>
        <taxon>Streptophyta</taxon>
        <taxon>Embryophyta</taxon>
        <taxon>Tracheophyta</taxon>
        <taxon>Spermatophyta</taxon>
        <taxon>Magnoliopsida</taxon>
        <taxon>eudicotyledons</taxon>
        <taxon>Gunneridae</taxon>
        <taxon>Pentapetalae</taxon>
        <taxon>Caryophyllales</taxon>
        <taxon>Nepenthaceae</taxon>
        <taxon>Nepenthes</taxon>
    </lineage>
</organism>
<dbReference type="PANTHER" id="PTHR36379">
    <property type="entry name" value="PROTEIN PRD1"/>
    <property type="match status" value="1"/>
</dbReference>
<evidence type="ECO:0000313" key="1">
    <source>
        <dbReference type="EMBL" id="GMH29446.1"/>
    </source>
</evidence>
<gene>
    <name evidence="1" type="ORF">Nepgr_031289</name>
</gene>
<evidence type="ECO:0008006" key="3">
    <source>
        <dbReference type="Google" id="ProtNLM"/>
    </source>
</evidence>
<dbReference type="SUPFAM" id="SSF48371">
    <property type="entry name" value="ARM repeat"/>
    <property type="match status" value="1"/>
</dbReference>
<comment type="caution">
    <text evidence="1">The sequence shown here is derived from an EMBL/GenBank/DDBJ whole genome shotgun (WGS) entry which is preliminary data.</text>
</comment>